<keyword evidence="1" id="KW-0808">Transferase</keyword>
<keyword evidence="1" id="KW-0418">Kinase</keyword>
<accession>A0ACC0HY45</accession>
<organism evidence="1 2">
    <name type="scientific">Camellia lanceoleosa</name>
    <dbReference type="NCBI Taxonomy" id="1840588"/>
    <lineage>
        <taxon>Eukaryota</taxon>
        <taxon>Viridiplantae</taxon>
        <taxon>Streptophyta</taxon>
        <taxon>Embryophyta</taxon>
        <taxon>Tracheophyta</taxon>
        <taxon>Spermatophyta</taxon>
        <taxon>Magnoliopsida</taxon>
        <taxon>eudicotyledons</taxon>
        <taxon>Gunneridae</taxon>
        <taxon>Pentapetalae</taxon>
        <taxon>asterids</taxon>
        <taxon>Ericales</taxon>
        <taxon>Theaceae</taxon>
        <taxon>Camellia</taxon>
    </lineage>
</organism>
<dbReference type="Proteomes" id="UP001060215">
    <property type="component" value="Chromosome 2"/>
</dbReference>
<evidence type="ECO:0000313" key="1">
    <source>
        <dbReference type="EMBL" id="KAI8018106.1"/>
    </source>
</evidence>
<name>A0ACC0HY45_9ERIC</name>
<comment type="caution">
    <text evidence="1">The sequence shown here is derived from an EMBL/GenBank/DDBJ whole genome shotgun (WGS) entry which is preliminary data.</text>
</comment>
<gene>
    <name evidence="1" type="ORF">LOK49_LG04G02238</name>
</gene>
<protein>
    <submittedName>
        <fullName evidence="1">Shaggy-related protein kinase GSK2</fullName>
    </submittedName>
</protein>
<dbReference type="EMBL" id="CM045759">
    <property type="protein sequence ID" value="KAI8018106.1"/>
    <property type="molecule type" value="Genomic_DNA"/>
</dbReference>
<keyword evidence="2" id="KW-1185">Reference proteome</keyword>
<reference evidence="1 2" key="1">
    <citation type="journal article" date="2022" name="Plant J.">
        <title>Chromosome-level genome of Camellia lanceoleosa provides a valuable resource for understanding genome evolution and self-incompatibility.</title>
        <authorList>
            <person name="Gong W."/>
            <person name="Xiao S."/>
            <person name="Wang L."/>
            <person name="Liao Z."/>
            <person name="Chang Y."/>
            <person name="Mo W."/>
            <person name="Hu G."/>
            <person name="Li W."/>
            <person name="Zhao G."/>
            <person name="Zhu H."/>
            <person name="Hu X."/>
            <person name="Ji K."/>
            <person name="Xiang X."/>
            <person name="Song Q."/>
            <person name="Yuan D."/>
            <person name="Jin S."/>
            <person name="Zhang L."/>
        </authorList>
    </citation>
    <scope>NUCLEOTIDE SEQUENCE [LARGE SCALE GENOMIC DNA]</scope>
    <source>
        <strain evidence="1">SQ_2022a</strain>
    </source>
</reference>
<proteinExistence type="predicted"/>
<evidence type="ECO:0000313" key="2">
    <source>
        <dbReference type="Proteomes" id="UP001060215"/>
    </source>
</evidence>
<sequence length="148" mass="17543">MMTWKVFQNRKTRSLSEDWLRALCWVDSSVSSPTSSISLLASFPPQRCRRIARVLLCQVMDFFFVQIRVFGSTLYQTREHCYSDLSLMDHPNVVSLKHCFFSTRSKDELFLNLVMKYVPETMYSVLKHYSNANQRMPLIYVKLYTYQV</sequence>